<proteinExistence type="predicted"/>
<dbReference type="AlphaFoldDB" id="A0A6J5BL93"/>
<dbReference type="Proteomes" id="UP000494205">
    <property type="component" value="Unassembled WGS sequence"/>
</dbReference>
<gene>
    <name evidence="1" type="ORF">LMG27174_04176</name>
</gene>
<evidence type="ECO:0000313" key="2">
    <source>
        <dbReference type="Proteomes" id="UP000494205"/>
    </source>
</evidence>
<protein>
    <submittedName>
        <fullName evidence="1">Uncharacterized protein</fullName>
    </submittedName>
</protein>
<sequence>MELLLGIVKVPAVLHYVGPQATASTAPDYRSMHIARQGKYLHAAIDE</sequence>
<reference evidence="1 2" key="1">
    <citation type="submission" date="2020-04" db="EMBL/GenBank/DDBJ databases">
        <authorList>
            <person name="De Canck E."/>
        </authorList>
    </citation>
    <scope>NUCLEOTIDE SEQUENCE [LARGE SCALE GENOMIC DNA]</scope>
    <source>
        <strain evidence="1 2">LMG 27174</strain>
    </source>
</reference>
<accession>A0A6J5BL93</accession>
<evidence type="ECO:0000313" key="1">
    <source>
        <dbReference type="EMBL" id="CAB3709935.1"/>
    </source>
</evidence>
<organism evidence="1 2">
    <name type="scientific">Paraburkholderia rhynchosiae</name>
    <dbReference type="NCBI Taxonomy" id="487049"/>
    <lineage>
        <taxon>Bacteria</taxon>
        <taxon>Pseudomonadati</taxon>
        <taxon>Pseudomonadota</taxon>
        <taxon>Betaproteobacteria</taxon>
        <taxon>Burkholderiales</taxon>
        <taxon>Burkholderiaceae</taxon>
        <taxon>Paraburkholderia</taxon>
    </lineage>
</organism>
<dbReference type="EMBL" id="CADIJZ010000015">
    <property type="protein sequence ID" value="CAB3709935.1"/>
    <property type="molecule type" value="Genomic_DNA"/>
</dbReference>
<name>A0A6J5BL93_9BURK</name>